<evidence type="ECO:0000256" key="1">
    <source>
        <dbReference type="SAM" id="Coils"/>
    </source>
</evidence>
<evidence type="ECO:0000313" key="2">
    <source>
        <dbReference type="EMBL" id="CAG9321403.1"/>
    </source>
</evidence>
<name>A0AAU9JBM8_9CILI</name>
<keyword evidence="3" id="KW-1185">Reference proteome</keyword>
<dbReference type="EMBL" id="CAJZBQ010000028">
    <property type="protein sequence ID" value="CAG9321403.1"/>
    <property type="molecule type" value="Genomic_DNA"/>
</dbReference>
<sequence length="261" mass="30093">MDSTIQARLKALEDSISRLEFQQDSCRPLLKLTRDSQCLGRIEETMAAFSKQRTDIDHEIKANQNAIEELTDTLEASKSQSAAQIANEAKRREDVMKEMNTKLAQVDNGFKSLEKQNADAIKEIETKLKSEIAGLVDNIKLRLKDERQTIKNALQESKTEVEKDLKEIRDKTAQSEAVIEDFEKRYSGIVNPANSRDRVKGQADLRMTLVSEITAKINESVEECKKQFENKFQTLQTKYNQELQRIRSQMEEMRNWASFQK</sequence>
<dbReference type="Proteomes" id="UP001162131">
    <property type="component" value="Unassembled WGS sequence"/>
</dbReference>
<feature type="coiled-coil region" evidence="1">
    <location>
        <begin position="218"/>
        <end position="245"/>
    </location>
</feature>
<protein>
    <submittedName>
        <fullName evidence="2">Uncharacterized protein</fullName>
    </submittedName>
</protein>
<gene>
    <name evidence="2" type="ORF">BSTOLATCC_MIC28685</name>
</gene>
<reference evidence="2" key="1">
    <citation type="submission" date="2021-09" db="EMBL/GenBank/DDBJ databases">
        <authorList>
            <consortium name="AG Swart"/>
            <person name="Singh M."/>
            <person name="Singh A."/>
            <person name="Seah K."/>
            <person name="Emmerich C."/>
        </authorList>
    </citation>
    <scope>NUCLEOTIDE SEQUENCE</scope>
    <source>
        <strain evidence="2">ATCC30299</strain>
    </source>
</reference>
<proteinExistence type="predicted"/>
<organism evidence="2 3">
    <name type="scientific">Blepharisma stoltei</name>
    <dbReference type="NCBI Taxonomy" id="1481888"/>
    <lineage>
        <taxon>Eukaryota</taxon>
        <taxon>Sar</taxon>
        <taxon>Alveolata</taxon>
        <taxon>Ciliophora</taxon>
        <taxon>Postciliodesmatophora</taxon>
        <taxon>Heterotrichea</taxon>
        <taxon>Heterotrichida</taxon>
        <taxon>Blepharismidae</taxon>
        <taxon>Blepharisma</taxon>
    </lineage>
</organism>
<keyword evidence="1" id="KW-0175">Coiled coil</keyword>
<feature type="coiled-coil region" evidence="1">
    <location>
        <begin position="60"/>
        <end position="185"/>
    </location>
</feature>
<evidence type="ECO:0000313" key="3">
    <source>
        <dbReference type="Proteomes" id="UP001162131"/>
    </source>
</evidence>
<dbReference type="AlphaFoldDB" id="A0AAU9JBM8"/>
<accession>A0AAU9JBM8</accession>
<comment type="caution">
    <text evidence="2">The sequence shown here is derived from an EMBL/GenBank/DDBJ whole genome shotgun (WGS) entry which is preliminary data.</text>
</comment>